<sequence length="77" mass="8668">MLLAAVVNMEIKNFTISIKLVNTKNFNLVWKERDITDTGQLNVAIKILSGIRENVTCNALNLLFKQSAVKNLGVFKF</sequence>
<keyword evidence="2" id="KW-1185">Reference proteome</keyword>
<reference evidence="1 2" key="1">
    <citation type="submission" date="2010-12" db="EMBL/GenBank/DDBJ databases">
        <authorList>
            <person name="Muzny D."/>
            <person name="Qin X."/>
            <person name="Deng J."/>
            <person name="Jiang H."/>
            <person name="Liu Y."/>
            <person name="Qu J."/>
            <person name="Song X.-Z."/>
            <person name="Zhang L."/>
            <person name="Thornton R."/>
            <person name="Coyle M."/>
            <person name="Francisco L."/>
            <person name="Jackson L."/>
            <person name="Javaid M."/>
            <person name="Korchina V."/>
            <person name="Kovar C."/>
            <person name="Mata R."/>
            <person name="Mathew T."/>
            <person name="Ngo R."/>
            <person name="Nguyen L."/>
            <person name="Nguyen N."/>
            <person name="Okwuonu G."/>
            <person name="Ongeri F."/>
            <person name="Pham C."/>
            <person name="Simmons D."/>
            <person name="Wilczek-Boney K."/>
            <person name="Hale W."/>
            <person name="Jakkamsetti A."/>
            <person name="Pham P."/>
            <person name="Ruth R."/>
            <person name="San Lucas F."/>
            <person name="Warren J."/>
            <person name="Zhang J."/>
            <person name="Zhao Z."/>
            <person name="Zhou C."/>
            <person name="Zhu D."/>
            <person name="Lee S."/>
            <person name="Bess C."/>
            <person name="Blankenburg K."/>
            <person name="Forbes L."/>
            <person name="Fu Q."/>
            <person name="Gubbala S."/>
            <person name="Hirani K."/>
            <person name="Jayaseelan J.C."/>
            <person name="Lara F."/>
            <person name="Munidasa M."/>
            <person name="Palculict T."/>
            <person name="Patil S."/>
            <person name="Pu L.-L."/>
            <person name="Saada N."/>
            <person name="Tang L."/>
            <person name="Weissenberger G."/>
            <person name="Zhu Y."/>
            <person name="Hemphill L."/>
            <person name="Shang Y."/>
            <person name="Youmans B."/>
            <person name="Ayvaz T."/>
            <person name="Ross M."/>
            <person name="Santibanez J."/>
            <person name="Aqrawi P."/>
            <person name="Gross S."/>
            <person name="Joshi V."/>
            <person name="Fowler G."/>
            <person name="Nazareth L."/>
            <person name="Reid J."/>
            <person name="Worley K."/>
            <person name="Petrosino J."/>
            <person name="Highlander S."/>
            <person name="Gibbs R."/>
        </authorList>
    </citation>
    <scope>NUCLEOTIDE SEQUENCE [LARGE SCALE GENOMIC DNA]</scope>
    <source>
        <strain evidence="1 2">ATCC 33393</strain>
    </source>
</reference>
<name>E6KV76_9PAST</name>
<proteinExistence type="predicted"/>
<accession>E6KV76</accession>
<evidence type="ECO:0000313" key="2">
    <source>
        <dbReference type="Proteomes" id="UP000032871"/>
    </source>
</evidence>
<dbReference type="Proteomes" id="UP000032871">
    <property type="component" value="Unassembled WGS sequence"/>
</dbReference>
<evidence type="ECO:0000313" key="1">
    <source>
        <dbReference type="EMBL" id="EFU68641.1"/>
    </source>
</evidence>
<gene>
    <name evidence="1" type="ORF">HMPREF9064_0058</name>
</gene>
<dbReference type="AlphaFoldDB" id="E6KV76"/>
<organism evidence="1 2">
    <name type="scientific">Aggregatibacter segnis ATCC 33393</name>
    <dbReference type="NCBI Taxonomy" id="888057"/>
    <lineage>
        <taxon>Bacteria</taxon>
        <taxon>Pseudomonadati</taxon>
        <taxon>Pseudomonadota</taxon>
        <taxon>Gammaproteobacteria</taxon>
        <taxon>Pasteurellales</taxon>
        <taxon>Pasteurellaceae</taxon>
        <taxon>Aggregatibacter</taxon>
    </lineage>
</organism>
<comment type="caution">
    <text evidence="1">The sequence shown here is derived from an EMBL/GenBank/DDBJ whole genome shotgun (WGS) entry which is preliminary data.</text>
</comment>
<dbReference type="EMBL" id="AEPS01000001">
    <property type="protein sequence ID" value="EFU68641.1"/>
    <property type="molecule type" value="Genomic_DNA"/>
</dbReference>
<dbReference type="HOGENOM" id="CLU_2630228_0_0_6"/>
<protein>
    <submittedName>
        <fullName evidence="1">Uncharacterized protein</fullName>
    </submittedName>
</protein>